<evidence type="ECO:0000313" key="3">
    <source>
        <dbReference type="Proteomes" id="UP001217476"/>
    </source>
</evidence>
<proteinExistence type="predicted"/>
<sequence>MRVFLDTHILLWASAKRDRLPLGVAEILEAATTVPCFSVVNVWEVAIKAALGRSDFTVDPGDLRRRWLDIGYRELDVTGEHAVAIGQLPLIHRNPFDRMLVTQAKVEGLDFYTSDAQLSRYGDPVRYFS</sequence>
<gene>
    <name evidence="2" type="ORF">P0Y65_12900</name>
</gene>
<dbReference type="InterPro" id="IPR041705">
    <property type="entry name" value="PIN_Sll0205"/>
</dbReference>
<organism evidence="2 3">
    <name type="scientific">Candidatus Devosia phytovorans</name>
    <dbReference type="NCBI Taxonomy" id="3121372"/>
    <lineage>
        <taxon>Bacteria</taxon>
        <taxon>Pseudomonadati</taxon>
        <taxon>Pseudomonadota</taxon>
        <taxon>Alphaproteobacteria</taxon>
        <taxon>Hyphomicrobiales</taxon>
        <taxon>Devosiaceae</taxon>
        <taxon>Devosia</taxon>
    </lineage>
</organism>
<name>A0AAJ5VS35_9HYPH</name>
<feature type="domain" description="PIN" evidence="1">
    <location>
        <begin position="3"/>
        <end position="122"/>
    </location>
</feature>
<accession>A0AAJ5VS35</accession>
<protein>
    <submittedName>
        <fullName evidence="2">Type II toxin-antitoxin system VapC family toxin</fullName>
    </submittedName>
</protein>
<dbReference type="Gene3D" id="3.40.50.1010">
    <property type="entry name" value="5'-nuclease"/>
    <property type="match status" value="1"/>
</dbReference>
<dbReference type="Pfam" id="PF01850">
    <property type="entry name" value="PIN"/>
    <property type="match status" value="1"/>
</dbReference>
<dbReference type="PANTHER" id="PTHR36173">
    <property type="entry name" value="RIBONUCLEASE VAPC16-RELATED"/>
    <property type="match status" value="1"/>
</dbReference>
<dbReference type="PANTHER" id="PTHR36173:SF2">
    <property type="entry name" value="RIBONUCLEASE VAPC16"/>
    <property type="match status" value="1"/>
</dbReference>
<reference evidence="2" key="1">
    <citation type="submission" date="2023-03" db="EMBL/GenBank/DDBJ databases">
        <title>Andean soil-derived lignocellulolytic bacterial consortium as a source of novel taxa and putative plastic-active enzymes.</title>
        <authorList>
            <person name="Diaz-Garcia L."/>
            <person name="Chuvochina M."/>
            <person name="Feuerriegel G."/>
            <person name="Bunk B."/>
            <person name="Sproer C."/>
            <person name="Streit W.R."/>
            <person name="Rodriguez L.M."/>
            <person name="Overmann J."/>
            <person name="Jimenez D.J."/>
        </authorList>
    </citation>
    <scope>NUCLEOTIDE SEQUENCE</scope>
    <source>
        <strain evidence="2">MAG 4196</strain>
    </source>
</reference>
<dbReference type="InterPro" id="IPR029060">
    <property type="entry name" value="PIN-like_dom_sf"/>
</dbReference>
<evidence type="ECO:0000313" key="2">
    <source>
        <dbReference type="EMBL" id="WEK03100.1"/>
    </source>
</evidence>
<dbReference type="EMBL" id="CP119312">
    <property type="protein sequence ID" value="WEK03100.1"/>
    <property type="molecule type" value="Genomic_DNA"/>
</dbReference>
<dbReference type="Proteomes" id="UP001217476">
    <property type="component" value="Chromosome"/>
</dbReference>
<evidence type="ECO:0000259" key="1">
    <source>
        <dbReference type="Pfam" id="PF01850"/>
    </source>
</evidence>
<dbReference type="CDD" id="cd09872">
    <property type="entry name" value="PIN_Sll0205-like"/>
    <property type="match status" value="1"/>
</dbReference>
<dbReference type="InterPro" id="IPR052919">
    <property type="entry name" value="TA_system_RNase"/>
</dbReference>
<dbReference type="SUPFAM" id="SSF88723">
    <property type="entry name" value="PIN domain-like"/>
    <property type="match status" value="1"/>
</dbReference>
<dbReference type="AlphaFoldDB" id="A0AAJ5VS35"/>
<dbReference type="InterPro" id="IPR002716">
    <property type="entry name" value="PIN_dom"/>
</dbReference>